<dbReference type="EMBL" id="GAKP01008355">
    <property type="protein sequence ID" value="JAC50597.1"/>
    <property type="molecule type" value="Transcribed_RNA"/>
</dbReference>
<keyword evidence="1" id="KW-1133">Transmembrane helix</keyword>
<feature type="non-terminal residue" evidence="2">
    <location>
        <position position="1"/>
    </location>
</feature>
<sequence length="114" mass="13006">FIKSLLSFYKYFILLMFSFLLFTFLLYVYDSFAFRIYLQSFFAAKLISSSSHATSQIDTSRTTAGHTHVEFQAVSGVFIEFFSEICTHRRNHIVDRSALQQRNGAAAKATAGHT</sequence>
<accession>A0A034W7B4</accession>
<feature type="transmembrane region" description="Helical" evidence="1">
    <location>
        <begin position="12"/>
        <end position="29"/>
    </location>
</feature>
<evidence type="ECO:0000313" key="2">
    <source>
        <dbReference type="EMBL" id="JAC50599.1"/>
    </source>
</evidence>
<evidence type="ECO:0000256" key="1">
    <source>
        <dbReference type="SAM" id="Phobius"/>
    </source>
</evidence>
<reference evidence="2" key="1">
    <citation type="journal article" date="2014" name="BMC Genomics">
        <title>Characterizing the developmental transcriptome of the oriental fruit fly, Bactrocera dorsalis (Diptera: Tephritidae) through comparative genomic analysis with Drosophila melanogaster utilizing modENCODE datasets.</title>
        <authorList>
            <person name="Geib S.M."/>
            <person name="Calla B."/>
            <person name="Hall B."/>
            <person name="Hou S."/>
            <person name="Manoukis N.C."/>
        </authorList>
    </citation>
    <scope>NUCLEOTIDE SEQUENCE</scope>
    <source>
        <strain evidence="2">Punador</strain>
    </source>
</reference>
<dbReference type="AlphaFoldDB" id="A0A034W7B4"/>
<proteinExistence type="predicted"/>
<protein>
    <submittedName>
        <fullName evidence="2">Uncharacterized protein</fullName>
    </submittedName>
</protein>
<keyword evidence="1" id="KW-0812">Transmembrane</keyword>
<keyword evidence="1" id="KW-0472">Membrane</keyword>
<organism evidence="2">
    <name type="scientific">Bactrocera dorsalis</name>
    <name type="common">Oriental fruit fly</name>
    <name type="synonym">Dacus dorsalis</name>
    <dbReference type="NCBI Taxonomy" id="27457"/>
    <lineage>
        <taxon>Eukaryota</taxon>
        <taxon>Metazoa</taxon>
        <taxon>Ecdysozoa</taxon>
        <taxon>Arthropoda</taxon>
        <taxon>Hexapoda</taxon>
        <taxon>Insecta</taxon>
        <taxon>Pterygota</taxon>
        <taxon>Neoptera</taxon>
        <taxon>Endopterygota</taxon>
        <taxon>Diptera</taxon>
        <taxon>Brachycera</taxon>
        <taxon>Muscomorpha</taxon>
        <taxon>Tephritoidea</taxon>
        <taxon>Tephritidae</taxon>
        <taxon>Bactrocera</taxon>
        <taxon>Bactrocera</taxon>
    </lineage>
</organism>
<name>A0A034W7B4_BACDO</name>
<dbReference type="EMBL" id="GAKP01008353">
    <property type="protein sequence ID" value="JAC50599.1"/>
    <property type="molecule type" value="Transcribed_RNA"/>
</dbReference>